<evidence type="ECO:0000256" key="9">
    <source>
        <dbReference type="ARBA" id="ARBA00022801"/>
    </source>
</evidence>
<organism evidence="15 16">
    <name type="scientific">Scyliorhinus torazame</name>
    <name type="common">Cloudy catshark</name>
    <name type="synonym">Catulus torazame</name>
    <dbReference type="NCBI Taxonomy" id="75743"/>
    <lineage>
        <taxon>Eukaryota</taxon>
        <taxon>Metazoa</taxon>
        <taxon>Chordata</taxon>
        <taxon>Craniata</taxon>
        <taxon>Vertebrata</taxon>
        <taxon>Chondrichthyes</taxon>
        <taxon>Elasmobranchii</taxon>
        <taxon>Galeomorphii</taxon>
        <taxon>Galeoidea</taxon>
        <taxon>Carcharhiniformes</taxon>
        <taxon>Scyliorhinidae</taxon>
        <taxon>Scyliorhinus</taxon>
    </lineage>
</organism>
<name>A0A401Q577_SCYTO</name>
<evidence type="ECO:0000256" key="1">
    <source>
        <dbReference type="ARBA" id="ARBA00000707"/>
    </source>
</evidence>
<dbReference type="InterPro" id="IPR041432">
    <property type="entry name" value="UBP13_Znf-UBP_var"/>
</dbReference>
<dbReference type="EMBL" id="BFAA01011001">
    <property type="protein sequence ID" value="GCB80536.1"/>
    <property type="molecule type" value="Genomic_DNA"/>
</dbReference>
<feature type="chain" id="PRO_5019390239" description="ubiquitinyl hydrolase 1" evidence="13">
    <location>
        <begin position="21"/>
        <end position="346"/>
    </location>
</feature>
<feature type="domain" description="UBP-type" evidence="14">
    <location>
        <begin position="203"/>
        <end position="311"/>
    </location>
</feature>
<keyword evidence="11" id="KW-0862">Zinc</keyword>
<sequence length="346" mass="38030">GVGGSMCWLLLLLLSRSSSSSIFPPRPGIMAEFSDLLLSVLSSVRVPRSGDRVHKDECAFSFDTPESEGGLYICMNTFLGFGKQHVEKHYQKTGQRAYLHLRRTRLPKVDDGSSGAGDPPKKKPTRLAIGVEGGFEVDTENFEYDEEVKVVILPENAVISRDSLILMSTAVRDRVSASIDAMLAADSASRKQEIQAWDGEVRQVSKHALDLKQMGNNLRIPPCGWKCSRCDLKENLWLNLTDGSILCGRRYFDGSGGNNHALEHYKQSGYPLAVKLGTITPDGADVYSYDEDDMVLDPNLAEHLSHFGINMMKMQKVGARTAQLNLGTGAGHSTYQACSAVLSDHY</sequence>
<evidence type="ECO:0000256" key="13">
    <source>
        <dbReference type="SAM" id="SignalP"/>
    </source>
</evidence>
<evidence type="ECO:0000256" key="3">
    <source>
        <dbReference type="ARBA" id="ARBA00012759"/>
    </source>
</evidence>
<dbReference type="GO" id="GO:0004843">
    <property type="term" value="F:cysteine-type deubiquitinase activity"/>
    <property type="evidence" value="ECO:0007669"/>
    <property type="project" value="UniProtKB-EC"/>
</dbReference>
<dbReference type="Pfam" id="PF02148">
    <property type="entry name" value="zf-UBP"/>
    <property type="match status" value="1"/>
</dbReference>
<dbReference type="FunFam" id="3.30.40.10:FF:000256">
    <property type="entry name" value="Ubiquitin carboxyl-terminal hydrolase"/>
    <property type="match status" value="1"/>
</dbReference>
<dbReference type="InterPro" id="IPR013083">
    <property type="entry name" value="Znf_RING/FYVE/PHD"/>
</dbReference>
<reference evidence="15 16" key="1">
    <citation type="journal article" date="2018" name="Nat. Ecol. Evol.">
        <title>Shark genomes provide insights into elasmobranch evolution and the origin of vertebrates.</title>
        <authorList>
            <person name="Hara Y"/>
            <person name="Yamaguchi K"/>
            <person name="Onimaru K"/>
            <person name="Kadota M"/>
            <person name="Koyanagi M"/>
            <person name="Keeley SD"/>
            <person name="Tatsumi K"/>
            <person name="Tanaka K"/>
            <person name="Motone F"/>
            <person name="Kageyama Y"/>
            <person name="Nozu R"/>
            <person name="Adachi N"/>
            <person name="Nishimura O"/>
            <person name="Nakagawa R"/>
            <person name="Tanegashima C"/>
            <person name="Kiyatake I"/>
            <person name="Matsumoto R"/>
            <person name="Murakumo K"/>
            <person name="Nishida K"/>
            <person name="Terakita A"/>
            <person name="Kuratani S"/>
            <person name="Sato K"/>
            <person name="Hyodo S Kuraku.S."/>
        </authorList>
    </citation>
    <scope>NUCLEOTIDE SEQUENCE [LARGE SCALE GENOMIC DNA]</scope>
</reference>
<dbReference type="Gene3D" id="3.30.40.10">
    <property type="entry name" value="Zinc/RING finger domain, C3HC4 (zinc finger)"/>
    <property type="match status" value="2"/>
</dbReference>
<dbReference type="OrthoDB" id="361536at2759"/>
<dbReference type="SMART" id="SM00290">
    <property type="entry name" value="ZnF_UBP"/>
    <property type="match status" value="1"/>
</dbReference>
<comment type="similarity">
    <text evidence="2">Belongs to the peptidase C19 family.</text>
</comment>
<accession>A0A401Q577</accession>
<evidence type="ECO:0000313" key="16">
    <source>
        <dbReference type="Proteomes" id="UP000288216"/>
    </source>
</evidence>
<proteinExistence type="inferred from homology"/>
<dbReference type="Proteomes" id="UP000288216">
    <property type="component" value="Unassembled WGS sequence"/>
</dbReference>
<evidence type="ECO:0000256" key="2">
    <source>
        <dbReference type="ARBA" id="ARBA00009085"/>
    </source>
</evidence>
<dbReference type="PROSITE" id="PS50271">
    <property type="entry name" value="ZF_UBP"/>
    <property type="match status" value="1"/>
</dbReference>
<dbReference type="Pfam" id="PF17807">
    <property type="entry name" value="zf-UBP_var"/>
    <property type="match status" value="1"/>
</dbReference>
<dbReference type="AlphaFoldDB" id="A0A401Q577"/>
<evidence type="ECO:0000256" key="8">
    <source>
        <dbReference type="ARBA" id="ARBA00022786"/>
    </source>
</evidence>
<evidence type="ECO:0000256" key="4">
    <source>
        <dbReference type="ARBA" id="ARBA00022670"/>
    </source>
</evidence>
<evidence type="ECO:0000256" key="6">
    <source>
        <dbReference type="ARBA" id="ARBA00022737"/>
    </source>
</evidence>
<evidence type="ECO:0000313" key="15">
    <source>
        <dbReference type="EMBL" id="GCB80536.1"/>
    </source>
</evidence>
<evidence type="ECO:0000259" key="14">
    <source>
        <dbReference type="PROSITE" id="PS50271"/>
    </source>
</evidence>
<dbReference type="OMA" id="SATMILM"/>
<comment type="catalytic activity">
    <reaction evidence="1">
        <text>Thiol-dependent hydrolysis of ester, thioester, amide, peptide and isopeptide bonds formed by the C-terminal Gly of ubiquitin (a 76-residue protein attached to proteins as an intracellular targeting signal).</text>
        <dbReference type="EC" id="3.4.19.12"/>
    </reaction>
</comment>
<keyword evidence="9" id="KW-0378">Hydrolase</keyword>
<dbReference type="InterPro" id="IPR001607">
    <property type="entry name" value="Znf_UBP"/>
</dbReference>
<evidence type="ECO:0000256" key="11">
    <source>
        <dbReference type="ARBA" id="ARBA00022833"/>
    </source>
</evidence>
<comment type="caution">
    <text evidence="15">The sequence shown here is derived from an EMBL/GenBank/DDBJ whole genome shotgun (WGS) entry which is preliminary data.</text>
</comment>
<feature type="non-terminal residue" evidence="15">
    <location>
        <position position="1"/>
    </location>
</feature>
<keyword evidence="8" id="KW-0833">Ubl conjugation pathway</keyword>
<dbReference type="GO" id="GO:0008270">
    <property type="term" value="F:zinc ion binding"/>
    <property type="evidence" value="ECO:0007669"/>
    <property type="project" value="UniProtKB-KW"/>
</dbReference>
<keyword evidence="7 12" id="KW-0863">Zinc-finger</keyword>
<keyword evidence="5" id="KW-0479">Metal-binding</keyword>
<evidence type="ECO:0000256" key="12">
    <source>
        <dbReference type="PROSITE-ProRule" id="PRU00502"/>
    </source>
</evidence>
<feature type="signal peptide" evidence="13">
    <location>
        <begin position="1"/>
        <end position="20"/>
    </location>
</feature>
<dbReference type="STRING" id="75743.A0A401Q577"/>
<keyword evidence="16" id="KW-1185">Reference proteome</keyword>
<evidence type="ECO:0000256" key="7">
    <source>
        <dbReference type="ARBA" id="ARBA00022771"/>
    </source>
</evidence>
<evidence type="ECO:0000256" key="10">
    <source>
        <dbReference type="ARBA" id="ARBA00022807"/>
    </source>
</evidence>
<keyword evidence="4" id="KW-0645">Protease</keyword>
<keyword evidence="13" id="KW-0732">Signal</keyword>
<dbReference type="EC" id="3.4.19.12" evidence="3"/>
<keyword evidence="6" id="KW-0677">Repeat</keyword>
<dbReference type="SUPFAM" id="SSF57850">
    <property type="entry name" value="RING/U-box"/>
    <property type="match status" value="1"/>
</dbReference>
<dbReference type="FunFam" id="3.30.40.10:FF:000026">
    <property type="entry name" value="Ubiquitin carboxyl-terminal hydrolase"/>
    <property type="match status" value="1"/>
</dbReference>
<evidence type="ECO:0000256" key="5">
    <source>
        <dbReference type="ARBA" id="ARBA00022723"/>
    </source>
</evidence>
<gene>
    <name evidence="15" type="ORF">scyTo_0017213</name>
</gene>
<keyword evidence="10" id="KW-0788">Thiol protease</keyword>
<dbReference type="GO" id="GO:0006508">
    <property type="term" value="P:proteolysis"/>
    <property type="evidence" value="ECO:0007669"/>
    <property type="project" value="UniProtKB-KW"/>
</dbReference>
<protein>
    <recommendedName>
        <fullName evidence="3">ubiquitinyl hydrolase 1</fullName>
        <ecNumber evidence="3">3.4.19.12</ecNumber>
    </recommendedName>
</protein>